<proteinExistence type="predicted"/>
<dbReference type="RefSeq" id="WP_353317415.1">
    <property type="nucleotide sequence ID" value="NZ_BAABVV010000024.1"/>
</dbReference>
<dbReference type="Pfam" id="PF06114">
    <property type="entry name" value="Peptidase_M78"/>
    <property type="match status" value="1"/>
</dbReference>
<dbReference type="PANTHER" id="PTHR43236">
    <property type="entry name" value="ANTITOXIN HIGA1"/>
    <property type="match status" value="1"/>
</dbReference>
<dbReference type="InterPro" id="IPR052345">
    <property type="entry name" value="Rad_response_metalloprotease"/>
</dbReference>
<evidence type="ECO:0000259" key="1">
    <source>
        <dbReference type="Pfam" id="PF06114"/>
    </source>
</evidence>
<protein>
    <recommendedName>
        <fullName evidence="1">IrrE N-terminal-like domain-containing protein</fullName>
    </recommendedName>
</protein>
<comment type="caution">
    <text evidence="2">The sequence shown here is derived from an EMBL/GenBank/DDBJ whole genome shotgun (WGS) entry which is preliminary data.</text>
</comment>
<dbReference type="EMBL" id="BAABVV010000024">
    <property type="protein sequence ID" value="GAA6113983.1"/>
    <property type="molecule type" value="Genomic_DNA"/>
</dbReference>
<accession>A0ABP9ZGS2</accession>
<dbReference type="Proteomes" id="UP001438112">
    <property type="component" value="Unassembled WGS sequence"/>
</dbReference>
<dbReference type="Gene3D" id="1.10.10.2910">
    <property type="match status" value="1"/>
</dbReference>
<name>A0ABP9ZGS2_9LACO</name>
<dbReference type="InterPro" id="IPR010359">
    <property type="entry name" value="IrrE_HExxH"/>
</dbReference>
<keyword evidence="3" id="KW-1185">Reference proteome</keyword>
<sequence length="180" mass="21054">MDTSYRREIDNLGSELSKIISCYDRPIDERLTKAGITIKYFINKKFDAFLRWDEENDCPLIALNANQSQNRMNFSMAHELGHLVINYGWIPFQINSDVNSKMIDIKYRGGEYTKKERHEETIVNEFAAAFLVPNDKLTEFIERNHELNYQEMIIKISDDFNISVDAAKIRLDNFLSLSES</sequence>
<reference evidence="2 3" key="1">
    <citation type="submission" date="2024-03" db="EMBL/GenBank/DDBJ databases">
        <title>Inconsistent identification of Apilactobacillus kunkeei-related strains obtained by well-developed overall genome related indices.</title>
        <authorList>
            <person name="Maeno S."/>
            <person name="Endo A."/>
        </authorList>
    </citation>
    <scope>NUCLEOTIDE SEQUENCE [LARGE SCALE GENOMIC DNA]</scope>
    <source>
        <strain evidence="2 3">20H-10</strain>
    </source>
</reference>
<evidence type="ECO:0000313" key="3">
    <source>
        <dbReference type="Proteomes" id="UP001438112"/>
    </source>
</evidence>
<organism evidence="2 3">
    <name type="scientific">Apilactobacillus apinorum</name>
    <dbReference type="NCBI Taxonomy" id="1218495"/>
    <lineage>
        <taxon>Bacteria</taxon>
        <taxon>Bacillati</taxon>
        <taxon>Bacillota</taxon>
        <taxon>Bacilli</taxon>
        <taxon>Lactobacillales</taxon>
        <taxon>Lactobacillaceae</taxon>
        <taxon>Apilactobacillus</taxon>
    </lineage>
</organism>
<feature type="domain" description="IrrE N-terminal-like" evidence="1">
    <location>
        <begin position="48"/>
        <end position="171"/>
    </location>
</feature>
<evidence type="ECO:0000313" key="2">
    <source>
        <dbReference type="EMBL" id="GAA6113983.1"/>
    </source>
</evidence>
<dbReference type="PANTHER" id="PTHR43236:SF1">
    <property type="entry name" value="BLL7220 PROTEIN"/>
    <property type="match status" value="1"/>
</dbReference>
<gene>
    <name evidence="2" type="ORF">AP20H10_03460</name>
</gene>